<reference evidence="1 2" key="1">
    <citation type="submission" date="2021-03" db="EMBL/GenBank/DDBJ databases">
        <title>Antimicrobial resistance genes in bacteria isolated from Japanese honey, and their potential for conferring macrolide and lincosamide resistance in the American foulbrood pathogen Paenibacillus larvae.</title>
        <authorList>
            <person name="Okamoto M."/>
            <person name="Kumagai M."/>
            <person name="Kanamori H."/>
            <person name="Takamatsu D."/>
        </authorList>
    </citation>
    <scope>NUCLEOTIDE SEQUENCE [LARGE SCALE GENOMIC DNA]</scope>
    <source>
        <strain evidence="1 2">J6TS1</strain>
    </source>
</reference>
<evidence type="ECO:0000313" key="1">
    <source>
        <dbReference type="EMBL" id="GIN98341.1"/>
    </source>
</evidence>
<name>A0ABQ4L227_SIMTE</name>
<evidence type="ECO:0000313" key="2">
    <source>
        <dbReference type="Proteomes" id="UP000680670"/>
    </source>
</evidence>
<accession>A0ABQ4L227</accession>
<comment type="caution">
    <text evidence="1">The sequence shown here is derived from an EMBL/GenBank/DDBJ whole genome shotgun (WGS) entry which is preliminary data.</text>
</comment>
<sequence>MFSEGAVSLRRHCSHVYDLTYAGMLAIYLKVTQFMGLLMRTLPWIIKKSSWEAEN</sequence>
<dbReference type="Proteomes" id="UP000680670">
    <property type="component" value="Unassembled WGS sequence"/>
</dbReference>
<organism evidence="1 2">
    <name type="scientific">Siminovitchia terrae</name>
    <name type="common">Bacillus terrae</name>
    <dbReference type="NCBI Taxonomy" id="1914933"/>
    <lineage>
        <taxon>Bacteria</taxon>
        <taxon>Bacillati</taxon>
        <taxon>Bacillota</taxon>
        <taxon>Bacilli</taxon>
        <taxon>Bacillales</taxon>
        <taxon>Bacillaceae</taxon>
        <taxon>Siminovitchia</taxon>
    </lineage>
</organism>
<proteinExistence type="predicted"/>
<gene>
    <name evidence="1" type="ORF">J6TS1_42110</name>
</gene>
<protein>
    <submittedName>
        <fullName evidence="1">Uncharacterized protein</fullName>
    </submittedName>
</protein>
<dbReference type="EMBL" id="BORJ01000014">
    <property type="protein sequence ID" value="GIN98341.1"/>
    <property type="molecule type" value="Genomic_DNA"/>
</dbReference>
<keyword evidence="2" id="KW-1185">Reference proteome</keyword>